<gene>
    <name evidence="3" type="ORF">HMPREF1541_03197</name>
</gene>
<keyword evidence="2" id="KW-1133">Transmembrane helix</keyword>
<feature type="region of interest" description="Disordered" evidence="1">
    <location>
        <begin position="1485"/>
        <end position="1514"/>
    </location>
</feature>
<name>W2RXT9_CYPE1</name>
<accession>W2RXT9</accession>
<feature type="region of interest" description="Disordered" evidence="1">
    <location>
        <begin position="1417"/>
        <end position="1470"/>
    </location>
</feature>
<feature type="transmembrane region" description="Helical" evidence="2">
    <location>
        <begin position="108"/>
        <end position="126"/>
    </location>
</feature>
<dbReference type="HOGENOM" id="CLU_003476_0_0_1"/>
<dbReference type="GeneID" id="19970536"/>
<feature type="compositionally biased region" description="Low complexity" evidence="1">
    <location>
        <begin position="1425"/>
        <end position="1468"/>
    </location>
</feature>
<feature type="transmembrane region" description="Helical" evidence="2">
    <location>
        <begin position="174"/>
        <end position="195"/>
    </location>
</feature>
<evidence type="ECO:0000313" key="4">
    <source>
        <dbReference type="Proteomes" id="UP000030752"/>
    </source>
</evidence>
<keyword evidence="4" id="KW-1185">Reference proteome</keyword>
<feature type="compositionally biased region" description="Low complexity" evidence="1">
    <location>
        <begin position="1495"/>
        <end position="1511"/>
    </location>
</feature>
<keyword evidence="2" id="KW-0812">Transmembrane</keyword>
<dbReference type="Pfam" id="PF11915">
    <property type="entry name" value="DUF3433"/>
    <property type="match status" value="2"/>
</dbReference>
<dbReference type="PANTHER" id="PTHR37544:SF3">
    <property type="entry name" value="SPRAY"/>
    <property type="match status" value="1"/>
</dbReference>
<feature type="transmembrane region" description="Helical" evidence="2">
    <location>
        <begin position="768"/>
        <end position="791"/>
    </location>
</feature>
<dbReference type="RefSeq" id="XP_008715771.1">
    <property type="nucleotide sequence ID" value="XM_008717549.1"/>
</dbReference>
<proteinExistence type="predicted"/>
<evidence type="ECO:0000256" key="1">
    <source>
        <dbReference type="SAM" id="MobiDB-lite"/>
    </source>
</evidence>
<feature type="transmembrane region" description="Helical" evidence="2">
    <location>
        <begin position="700"/>
        <end position="722"/>
    </location>
</feature>
<sequence length="1585" mass="172381">MAHADDESSMLRLRRPCNGMDPQWQAGEGDAAAEKNTTTPSTKDKLSNPYRQVPSSWVPYTLRKRFLAGFIAYTLVLGITTAVLHFISSKDMGLADEQNSTVVYVGSKFVPTLLAVLYLLLATMLLDDVKRTEAFARLSRREGAPADVSVFQHIDAWWSALFNSFPSRPKQRPVAWTMLSATLLFVLSFLVLSPFSSTLVESQDVVYRRNIQFARLPVSATSPLDAEPDATTYFRSISNILQNVSTSAWITNEYAIVPFWPHDRAPPLGLSLGDESEYWTSETAVIASELSCERLELTEKAIVTGPDGYIQYPTITLSNPTCSYTLLSRTSSQTGTFWSNRQNLAAVAERMRLNLTAVQCSEDSVLVSSSPWQDSDFEWVPELRASGYACNNSYSTATLAVTAALEKGAVSFSFDKEQYQTRKMPLDDATFNVSAFTNVFYGASWGDYLVAASKSIGERAPAEGPAALATAIYEFNPLSVMDDTALMSKANKVQQRFMGELLHQAYTAKISQQADEVDGEITSQRRRLVVVPAVAILLEATLTLQLCLLVAVVWCSVNRHRPLGLEADPASVHPLAALITKDSDVARLFRDLQGQSPREAAIVLRKKILRLWNNELELAGSAMTLPEGHSGAKESRKLPKLKSPIPWVFRLAATVSLCTLLLAIMVVIVTLFGLSESHGLFQEAFVYETHLKLGSTDLGAINPASVLSTFLAVCVGLWWGALDGALRQLQPFLSLAEGPTSPRNGGSLSYRSSYLVWAAVKAFRRKHWVLACVCMGALQAEIFTVAMSALWDRSPGALSSVMETARPLEIRQIPYLTTGDSPLFLHSGPITSYQSDVLAQLYDNLTTSWMYGAAVQLVLNGSQPAWSSEGWSFAPVDFPHIVERNGTTPIKQGNASTSDDASTGLESTLISLDTSAIRGRIECSPYAALDDESNWITEQDLSNTSTWTVPDEPKIGTTMYQLGCKVGEDGSALEETYLFNLFPNTSSSEPCSGEYYTGFFANQAQLSCCQNVSGDTIGDAYVGYWSPNYVRDGYRDFPVLADTWPVNFTIKWIYGQPVEEIVEHEEILDLGGRLMWVKPPRMQALNCRPIVETANARVKVDPASGAVDSYTITDTPVADDNAWREIFARHAPPGYGATPSDTDTTINVTVSHGVLFIGALLGAADLNHLSRGGGGYWNTRVESLDDRTYNIRLPGLNVDYMSYSMLSLANNDHQALLSRQTLGETAQTVFSTFFQHYASNRVSSSTGGWVYQPRGAELPAGIDQNGNENKMKRQTADGATDDATATLHVSQPVEMLRMSPIAAGICIAILTYLIGVTIAVMLASRKYARVLHSRIQSVADIAALVAGSDKLLQLLRERPLLEIEHDDNIATTLGWFVGGDGKVRWGVELAGPGSGTKFLTQDEAHALMALEPDNTRVASAANPGHSHPVALVSSPSVSSSSSRPLSNTHAAASASLLSASESPEAGAEQKLDTPQYPLLSTTSQLVHSPAHRDTSAAAAHSSPVSPISHVSRASRSIDLSDVETEWLPMLALVEGQDDINGDLSTPVESSSMMRPTPANVKDGLPATRGSQDRVPGWAGEQVEAS</sequence>
<dbReference type="InterPro" id="IPR021840">
    <property type="entry name" value="DUF3433"/>
</dbReference>
<feature type="compositionally biased region" description="Polar residues" evidence="1">
    <location>
        <begin position="1542"/>
        <end position="1553"/>
    </location>
</feature>
<organism evidence="3 4">
    <name type="scientific">Cyphellophora europaea (strain CBS 101466)</name>
    <name type="common">Phialophora europaea</name>
    <dbReference type="NCBI Taxonomy" id="1220924"/>
    <lineage>
        <taxon>Eukaryota</taxon>
        <taxon>Fungi</taxon>
        <taxon>Dikarya</taxon>
        <taxon>Ascomycota</taxon>
        <taxon>Pezizomycotina</taxon>
        <taxon>Eurotiomycetes</taxon>
        <taxon>Chaetothyriomycetidae</taxon>
        <taxon>Chaetothyriales</taxon>
        <taxon>Cyphellophoraceae</taxon>
        <taxon>Cyphellophora</taxon>
    </lineage>
</organism>
<dbReference type="VEuPathDB" id="FungiDB:HMPREF1541_03197"/>
<dbReference type="eggNOG" id="ENOG502SHDK">
    <property type="taxonomic scope" value="Eukaryota"/>
</dbReference>
<dbReference type="Proteomes" id="UP000030752">
    <property type="component" value="Unassembled WGS sequence"/>
</dbReference>
<feature type="region of interest" description="Disordered" evidence="1">
    <location>
        <begin position="1540"/>
        <end position="1585"/>
    </location>
</feature>
<feature type="transmembrane region" description="Helical" evidence="2">
    <location>
        <begin position="647"/>
        <end position="672"/>
    </location>
</feature>
<feature type="transmembrane region" description="Helical" evidence="2">
    <location>
        <begin position="66"/>
        <end position="88"/>
    </location>
</feature>
<feature type="region of interest" description="Disordered" evidence="1">
    <location>
        <begin position="1"/>
        <end position="48"/>
    </location>
</feature>
<dbReference type="EMBL" id="KB822719">
    <property type="protein sequence ID" value="ETN41262.1"/>
    <property type="molecule type" value="Genomic_DNA"/>
</dbReference>
<dbReference type="PANTHER" id="PTHR37544">
    <property type="entry name" value="SPRAY-RELATED"/>
    <property type="match status" value="1"/>
</dbReference>
<keyword evidence="2" id="KW-0472">Membrane</keyword>
<dbReference type="OrthoDB" id="3248909at2759"/>
<protein>
    <submittedName>
        <fullName evidence="3">Uncharacterized protein</fullName>
    </submittedName>
</protein>
<evidence type="ECO:0000256" key="2">
    <source>
        <dbReference type="SAM" id="Phobius"/>
    </source>
</evidence>
<feature type="transmembrane region" description="Helical" evidence="2">
    <location>
        <begin position="529"/>
        <end position="555"/>
    </location>
</feature>
<dbReference type="InParanoid" id="W2RXT9"/>
<feature type="transmembrane region" description="Helical" evidence="2">
    <location>
        <begin position="1301"/>
        <end position="1324"/>
    </location>
</feature>
<evidence type="ECO:0000313" key="3">
    <source>
        <dbReference type="EMBL" id="ETN41262.1"/>
    </source>
</evidence>
<reference evidence="3 4" key="1">
    <citation type="submission" date="2013-03" db="EMBL/GenBank/DDBJ databases">
        <title>The Genome Sequence of Phialophora europaea CBS 101466.</title>
        <authorList>
            <consortium name="The Broad Institute Genomics Platform"/>
            <person name="Cuomo C."/>
            <person name="de Hoog S."/>
            <person name="Gorbushina A."/>
            <person name="Walker B."/>
            <person name="Young S.K."/>
            <person name="Zeng Q."/>
            <person name="Gargeya S."/>
            <person name="Fitzgerald M."/>
            <person name="Haas B."/>
            <person name="Abouelleil A."/>
            <person name="Allen A.W."/>
            <person name="Alvarado L."/>
            <person name="Arachchi H.M."/>
            <person name="Berlin A.M."/>
            <person name="Chapman S.B."/>
            <person name="Gainer-Dewar J."/>
            <person name="Goldberg J."/>
            <person name="Griggs A."/>
            <person name="Gujja S."/>
            <person name="Hansen M."/>
            <person name="Howarth C."/>
            <person name="Imamovic A."/>
            <person name="Ireland A."/>
            <person name="Larimer J."/>
            <person name="McCowan C."/>
            <person name="Murphy C."/>
            <person name="Pearson M."/>
            <person name="Poon T.W."/>
            <person name="Priest M."/>
            <person name="Roberts A."/>
            <person name="Saif S."/>
            <person name="Shea T."/>
            <person name="Sisk P."/>
            <person name="Sykes S."/>
            <person name="Wortman J."/>
            <person name="Nusbaum C."/>
            <person name="Birren B."/>
        </authorList>
    </citation>
    <scope>NUCLEOTIDE SEQUENCE [LARGE SCALE GENOMIC DNA]</scope>
    <source>
        <strain evidence="3 4">CBS 101466</strain>
    </source>
</reference>